<dbReference type="RefSeq" id="WP_107031603.1">
    <property type="nucleotide sequence ID" value="NZ_CAJSYL010000008.1"/>
</dbReference>
<evidence type="ECO:0008006" key="8">
    <source>
        <dbReference type="Google" id="ProtNLM"/>
    </source>
</evidence>
<evidence type="ECO:0000313" key="7">
    <source>
        <dbReference type="Proteomes" id="UP000244905"/>
    </source>
</evidence>
<evidence type="ECO:0000313" key="6">
    <source>
        <dbReference type="EMBL" id="PWB03493.1"/>
    </source>
</evidence>
<dbReference type="InterPro" id="IPR021520">
    <property type="entry name" value="Stealth_CR2"/>
</dbReference>
<comment type="similarity">
    <text evidence="1">Belongs to the stealth family.</text>
</comment>
<name>A0A2V1ILQ7_9BACT</name>
<dbReference type="GO" id="GO:0016772">
    <property type="term" value="F:transferase activity, transferring phosphorus-containing groups"/>
    <property type="evidence" value="ECO:0007669"/>
    <property type="project" value="InterPro"/>
</dbReference>
<dbReference type="EMBL" id="PUEC01000005">
    <property type="protein sequence ID" value="PWB03493.1"/>
    <property type="molecule type" value="Genomic_DNA"/>
</dbReference>
<keyword evidence="3" id="KW-0270">Exopolysaccharide synthesis</keyword>
<dbReference type="InterPro" id="IPR047141">
    <property type="entry name" value="Stealth"/>
</dbReference>
<evidence type="ECO:0000259" key="5">
    <source>
        <dbReference type="Pfam" id="PF17101"/>
    </source>
</evidence>
<evidence type="ECO:0000256" key="2">
    <source>
        <dbReference type="ARBA" id="ARBA00022679"/>
    </source>
</evidence>
<gene>
    <name evidence="6" type="ORF">C5O23_03575</name>
</gene>
<dbReference type="InterPro" id="IPR031358">
    <property type="entry name" value="Stealth_CR1"/>
</dbReference>
<dbReference type="Proteomes" id="UP000244905">
    <property type="component" value="Unassembled WGS sequence"/>
</dbReference>
<comment type="caution">
    <text evidence="6">The sequence shown here is derived from an EMBL/GenBank/DDBJ whole genome shotgun (WGS) entry which is preliminary data.</text>
</comment>
<protein>
    <recommendedName>
        <fullName evidence="8">Glycosyltransferase</fullName>
    </recommendedName>
</protein>
<reference evidence="7" key="1">
    <citation type="submission" date="2018-02" db="EMBL/GenBank/DDBJ databases">
        <authorList>
            <person name="Clavel T."/>
            <person name="Strowig T."/>
        </authorList>
    </citation>
    <scope>NUCLEOTIDE SEQUENCE [LARGE SCALE GENOMIC DNA]</scope>
    <source>
        <strain evidence="7">DSM 103720</strain>
    </source>
</reference>
<keyword evidence="2" id="KW-0808">Transferase</keyword>
<dbReference type="PANTHER" id="PTHR24045">
    <property type="match status" value="1"/>
</dbReference>
<dbReference type="PANTHER" id="PTHR24045:SF0">
    <property type="entry name" value="N-ACETYLGLUCOSAMINE-1-PHOSPHOTRANSFERASE SUBUNITS ALPHA_BETA"/>
    <property type="match status" value="1"/>
</dbReference>
<evidence type="ECO:0000259" key="4">
    <source>
        <dbReference type="Pfam" id="PF11380"/>
    </source>
</evidence>
<evidence type="ECO:0000256" key="3">
    <source>
        <dbReference type="ARBA" id="ARBA00023169"/>
    </source>
</evidence>
<dbReference type="Pfam" id="PF11380">
    <property type="entry name" value="Stealth_CR2"/>
    <property type="match status" value="1"/>
</dbReference>
<feature type="domain" description="Stealth protein CR2 conserved region 2" evidence="4">
    <location>
        <begin position="38"/>
        <end position="140"/>
    </location>
</feature>
<evidence type="ECO:0000256" key="1">
    <source>
        <dbReference type="ARBA" id="ARBA00007583"/>
    </source>
</evidence>
<organism evidence="6 7">
    <name type="scientific">Duncaniella muris</name>
    <dbReference type="NCBI Taxonomy" id="2094150"/>
    <lineage>
        <taxon>Bacteria</taxon>
        <taxon>Pseudomonadati</taxon>
        <taxon>Bacteroidota</taxon>
        <taxon>Bacteroidia</taxon>
        <taxon>Bacteroidales</taxon>
        <taxon>Muribaculaceae</taxon>
        <taxon>Duncaniella</taxon>
    </lineage>
</organism>
<feature type="domain" description="Stealth protein CR1 conserved region 1" evidence="5">
    <location>
        <begin position="1"/>
        <end position="26"/>
    </location>
</feature>
<proteinExistence type="inferred from homology"/>
<keyword evidence="7" id="KW-1185">Reference proteome</keyword>
<dbReference type="GeneID" id="82525432"/>
<accession>A0A2V1ILQ7</accession>
<sequence length="309" mass="36839">MEIDLVYLWVNGNDPQWQAKRQSVTGDIGHTSVNCRGRYMDNGELKYSLRSIGLYAPWVRKIFIVTDNQVPEWLDTAHPKIQIVDHSEILPEESRPCFNSVIIENFLYKIPGLSEYFLYGNDDMLINRPVTPETFFAADGFPIVRMNRRLFRKSYVWFRQKILKKKLSGYNRQIANAANLVNSKLGIYFGDRTHHNIDSYRKSDYEHVYNMFKNVIKPTLVHHIRDNEDINRHIYSYVPLAEKRAHAQYVNKKTSFRLQIHEVEQYQKLEEYNPIFFCMNDSQFATDEDRRRSSEYLERRFPNKSEFEK</sequence>
<dbReference type="Pfam" id="PF17101">
    <property type="entry name" value="Stealth_CR1"/>
    <property type="match status" value="1"/>
</dbReference>
<dbReference type="GO" id="GO:0000271">
    <property type="term" value="P:polysaccharide biosynthetic process"/>
    <property type="evidence" value="ECO:0007669"/>
    <property type="project" value="UniProtKB-KW"/>
</dbReference>
<dbReference type="AlphaFoldDB" id="A0A2V1ILQ7"/>